<dbReference type="EMBL" id="JAIQCJ010002141">
    <property type="protein sequence ID" value="KAJ8781566.1"/>
    <property type="molecule type" value="Genomic_DNA"/>
</dbReference>
<keyword evidence="1" id="KW-0103">Bromodomain</keyword>
<proteinExistence type="predicted"/>
<name>A0AB34GS14_ESCRO</name>
<evidence type="ECO:0000313" key="3">
    <source>
        <dbReference type="EMBL" id="KAJ8781566.1"/>
    </source>
</evidence>
<comment type="caution">
    <text evidence="3">The sequence shown here is derived from an EMBL/GenBank/DDBJ whole genome shotgun (WGS) entry which is preliminary data.</text>
</comment>
<dbReference type="GO" id="GO:0000981">
    <property type="term" value="F:DNA-binding transcription factor activity, RNA polymerase II-specific"/>
    <property type="evidence" value="ECO:0007669"/>
    <property type="project" value="TreeGrafter"/>
</dbReference>
<organism evidence="3 4">
    <name type="scientific">Eschrichtius robustus</name>
    <name type="common">California gray whale</name>
    <name type="synonym">Eschrichtius gibbosus</name>
    <dbReference type="NCBI Taxonomy" id="9764"/>
    <lineage>
        <taxon>Eukaryota</taxon>
        <taxon>Metazoa</taxon>
        <taxon>Chordata</taxon>
        <taxon>Craniata</taxon>
        <taxon>Vertebrata</taxon>
        <taxon>Euteleostomi</taxon>
        <taxon>Mammalia</taxon>
        <taxon>Eutheria</taxon>
        <taxon>Laurasiatheria</taxon>
        <taxon>Artiodactyla</taxon>
        <taxon>Whippomorpha</taxon>
        <taxon>Cetacea</taxon>
        <taxon>Mysticeti</taxon>
        <taxon>Eschrichtiidae</taxon>
        <taxon>Eschrichtius</taxon>
    </lineage>
</organism>
<protein>
    <recommendedName>
        <fullName evidence="2">Bromo domain-containing protein</fullName>
    </recommendedName>
</protein>
<dbReference type="Gene3D" id="1.20.920.10">
    <property type="entry name" value="Bromodomain-like"/>
    <property type="match status" value="1"/>
</dbReference>
<evidence type="ECO:0000256" key="1">
    <source>
        <dbReference type="ARBA" id="ARBA00023117"/>
    </source>
</evidence>
<gene>
    <name evidence="3" type="ORF">J1605_010824</name>
</gene>
<keyword evidence="4" id="KW-1185">Reference proteome</keyword>
<evidence type="ECO:0000259" key="2">
    <source>
        <dbReference type="SMART" id="SM00297"/>
    </source>
</evidence>
<dbReference type="PANTHER" id="PTHR46386:SF7">
    <property type="entry name" value="SP110 NUCLEAR BODY PROTEIN"/>
    <property type="match status" value="1"/>
</dbReference>
<dbReference type="InterPro" id="IPR043563">
    <property type="entry name" value="Sp110/Sp140/Sp140L-like"/>
</dbReference>
<dbReference type="InterPro" id="IPR001487">
    <property type="entry name" value="Bromodomain"/>
</dbReference>
<dbReference type="Proteomes" id="UP001159641">
    <property type="component" value="Unassembled WGS sequence"/>
</dbReference>
<evidence type="ECO:0000313" key="4">
    <source>
        <dbReference type="Proteomes" id="UP001159641"/>
    </source>
</evidence>
<accession>A0AB34GS14</accession>
<sequence length="111" mass="13031">MKESSGSQQCLGQSGVLARQMQPEEQLIRDYGEPFREAMWLDLVKERLAEKVYTVAWFLRDMRLIFRNHKTFYKASDFGQVGLDLEAEFEKNLKEVLTFHEANKNSFQIPP</sequence>
<reference evidence="3 4" key="1">
    <citation type="submission" date="2022-11" db="EMBL/GenBank/DDBJ databases">
        <title>Whole genome sequence of Eschrichtius robustus ER-17-0199.</title>
        <authorList>
            <person name="Bruniche-Olsen A."/>
            <person name="Black A.N."/>
            <person name="Fields C.J."/>
            <person name="Walden K."/>
            <person name="Dewoody J.A."/>
        </authorList>
    </citation>
    <scope>NUCLEOTIDE SEQUENCE [LARGE SCALE GENOMIC DNA]</scope>
    <source>
        <strain evidence="3">ER-17-0199</strain>
        <tissue evidence="3">Blubber</tissue>
    </source>
</reference>
<dbReference type="GO" id="GO:0005634">
    <property type="term" value="C:nucleus"/>
    <property type="evidence" value="ECO:0007669"/>
    <property type="project" value="TreeGrafter"/>
</dbReference>
<dbReference type="InterPro" id="IPR036427">
    <property type="entry name" value="Bromodomain-like_sf"/>
</dbReference>
<dbReference type="SMART" id="SM00297">
    <property type="entry name" value="BROMO"/>
    <property type="match status" value="1"/>
</dbReference>
<dbReference type="AlphaFoldDB" id="A0AB34GS14"/>
<feature type="domain" description="Bromo" evidence="2">
    <location>
        <begin position="1"/>
        <end position="98"/>
    </location>
</feature>
<dbReference type="PANTHER" id="PTHR46386">
    <property type="entry name" value="NUCLEAR BODY PROTEIN SP140"/>
    <property type="match status" value="1"/>
</dbReference>
<dbReference type="SUPFAM" id="SSF47370">
    <property type="entry name" value="Bromodomain"/>
    <property type="match status" value="1"/>
</dbReference>